<dbReference type="EMBL" id="BMVW01000008">
    <property type="protein sequence ID" value="GGZ19163.1"/>
    <property type="molecule type" value="Genomic_DNA"/>
</dbReference>
<dbReference type="Gene3D" id="1.10.287.1060">
    <property type="entry name" value="ESAT-6-like"/>
    <property type="match status" value="1"/>
</dbReference>
<reference evidence="2" key="1">
    <citation type="journal article" date="2014" name="Int. J. Syst. Evol. Microbiol.">
        <title>Complete genome sequence of Corynebacterium casei LMG S-19264T (=DSM 44701T), isolated from a smear-ripened cheese.</title>
        <authorList>
            <consortium name="US DOE Joint Genome Institute (JGI-PGF)"/>
            <person name="Walter F."/>
            <person name="Albersmeier A."/>
            <person name="Kalinowski J."/>
            <person name="Ruckert C."/>
        </authorList>
    </citation>
    <scope>NUCLEOTIDE SEQUENCE</scope>
    <source>
        <strain evidence="2">JCM 4815</strain>
    </source>
</reference>
<feature type="region of interest" description="Disordered" evidence="1">
    <location>
        <begin position="197"/>
        <end position="288"/>
    </location>
</feature>
<name>A0A918PR71_9ACTN</name>
<protein>
    <submittedName>
        <fullName evidence="2">Uncharacterized protein</fullName>
    </submittedName>
</protein>
<dbReference type="SUPFAM" id="SSF140453">
    <property type="entry name" value="EsxAB dimer-like"/>
    <property type="match status" value="1"/>
</dbReference>
<reference evidence="2" key="2">
    <citation type="submission" date="2020-09" db="EMBL/GenBank/DDBJ databases">
        <authorList>
            <person name="Sun Q."/>
            <person name="Ohkuma M."/>
        </authorList>
    </citation>
    <scope>NUCLEOTIDE SEQUENCE</scope>
    <source>
        <strain evidence="2">JCM 4815</strain>
    </source>
</reference>
<organism evidence="2 3">
    <name type="scientific">Streptomyces poonensis</name>
    <dbReference type="NCBI Taxonomy" id="68255"/>
    <lineage>
        <taxon>Bacteria</taxon>
        <taxon>Bacillati</taxon>
        <taxon>Actinomycetota</taxon>
        <taxon>Actinomycetes</taxon>
        <taxon>Kitasatosporales</taxon>
        <taxon>Streptomycetaceae</taxon>
        <taxon>Streptomyces</taxon>
    </lineage>
</organism>
<dbReference type="Proteomes" id="UP000622166">
    <property type="component" value="Unassembled WGS sequence"/>
</dbReference>
<sequence length="324" mass="34041">MAEKEYDYLPPGRRYASRHSTAFAAKSLPQMKAMVVHADPEQARTAGHGWDAFRADLVGGEDGGVLGMLDAVVARLMQSWQGEAAEAFRGEAERFRHKIADTAEYAGYLSVALQGAANALQEYKPHIDAMTPADDAPDSRARISADRTSRVNAEDLLNADRGGLSAAEQRALEAAVVMEQLGAAYNSQVEAMGSWSRDSLTAPTCPGPPGGTPPLAEVRPIPYSVSPRHAPLPPRPRPAEPPGRPGTGGVFGGRRRSTDAASATGRRPDAVPGVTGGILQQDSARSRNRTVPVVLLGAALPIPRPGPAASQGGSGLHRGRGQGR</sequence>
<evidence type="ECO:0000256" key="1">
    <source>
        <dbReference type="SAM" id="MobiDB-lite"/>
    </source>
</evidence>
<dbReference type="RefSeq" id="WP_189861765.1">
    <property type="nucleotide sequence ID" value="NZ_BMVW01000008.1"/>
</dbReference>
<proteinExistence type="predicted"/>
<keyword evidence="3" id="KW-1185">Reference proteome</keyword>
<evidence type="ECO:0000313" key="2">
    <source>
        <dbReference type="EMBL" id="GGZ19163.1"/>
    </source>
</evidence>
<dbReference type="AlphaFoldDB" id="A0A918PR71"/>
<accession>A0A918PR71</accession>
<evidence type="ECO:0000313" key="3">
    <source>
        <dbReference type="Proteomes" id="UP000622166"/>
    </source>
</evidence>
<dbReference type="InterPro" id="IPR036689">
    <property type="entry name" value="ESAT-6-like_sf"/>
</dbReference>
<gene>
    <name evidence="2" type="ORF">GCM10010365_44440</name>
</gene>
<feature type="region of interest" description="Disordered" evidence="1">
    <location>
        <begin position="300"/>
        <end position="324"/>
    </location>
</feature>
<feature type="compositionally biased region" description="Pro residues" evidence="1">
    <location>
        <begin position="230"/>
        <end position="244"/>
    </location>
</feature>
<comment type="caution">
    <text evidence="2">The sequence shown here is derived from an EMBL/GenBank/DDBJ whole genome shotgun (WGS) entry which is preliminary data.</text>
</comment>